<feature type="compositionally biased region" description="Low complexity" evidence="1">
    <location>
        <begin position="267"/>
        <end position="359"/>
    </location>
</feature>
<gene>
    <name evidence="2" type="ORF">V865_004125</name>
</gene>
<evidence type="ECO:0000256" key="1">
    <source>
        <dbReference type="SAM" id="MobiDB-lite"/>
    </source>
</evidence>
<sequence length="741" mass="78251">MMYRVSYGEPEHRASFTSDSKSEPIIIIQVSGIEYLVKPSYFPNRGEEDRPLPVERSQGSVSALVARFQTAANRDAEATARENRRASLQPGTGTGTLGNSRRISSSGLWSASPSPSPGTTPRLGDSTTLPSVGGTTSGSVQNKSDGTEDILKDDTSTLESKIDKLDIKEQATPEKQKAKPTPVPVEIKEIDNTNTSDSPSRPPKSPKRLSTTGENVNGMTALPVPATPEEPKEPSEPKKENVEESDKTVKMSAIPASKKKTDKDSKSVTSTYKPPTTSTPTKRTSTSSFGSSAKKTSSSPSTTTKPPLPTSSTTKPKSRLSTAPPSTITTPTRARTSLGHQSTTSSSTSSRPSSTATPPVGRTPKSLVPSHTGPTHRTPSSDNQGHTVPSPLKSHLTGTPSKPTASSLAKARIPSGPLSTAPPGATRGKRESLSLGRSSGRNSIGEEKGRSSPASGESKDKSTPSKTSGTSQGTGSRLLQGTAASRARSAGVQHHESPSKSTSTPMKTSTTKTTSTKLTGTPSISSTRTRTTSSRARTPASSTSTSRVRVRPQSHTSGGTNDTPSKITNTHEANTPAVGKSPIGRLGLAAAGMKRPEGPMSEVGQKTREEGKVGRIDSDNPGQEENNIDGKEILKEDDDQETEAKEEMRDLTERALRPAPENDGAEGKGETREKEHQDPVDRPRTPSPTRELDKENGATPAKVSDNLRTLGVDINKEKENGGQDSNVEVGDESLEEIPDIE</sequence>
<feature type="compositionally biased region" description="Basic and acidic residues" evidence="1">
    <location>
        <begin position="665"/>
        <end position="696"/>
    </location>
</feature>
<feature type="compositionally biased region" description="Low complexity" evidence="1">
    <location>
        <begin position="499"/>
        <end position="547"/>
    </location>
</feature>
<feature type="compositionally biased region" description="Low complexity" evidence="1">
    <location>
        <begin position="104"/>
        <end position="121"/>
    </location>
</feature>
<feature type="compositionally biased region" description="Polar residues" evidence="1">
    <location>
        <begin position="372"/>
        <end position="387"/>
    </location>
</feature>
<proteinExistence type="predicted"/>
<dbReference type="AlphaFoldDB" id="A0AAX4KK90"/>
<dbReference type="RefSeq" id="XP_066084007.1">
    <property type="nucleotide sequence ID" value="XM_066227910.1"/>
</dbReference>
<feature type="compositionally biased region" description="Polar residues" evidence="1">
    <location>
        <begin position="209"/>
        <end position="218"/>
    </location>
</feature>
<dbReference type="GeneID" id="91102927"/>
<feature type="compositionally biased region" description="Basic and acidic residues" evidence="1">
    <location>
        <begin position="74"/>
        <end position="85"/>
    </location>
</feature>
<feature type="compositionally biased region" description="Polar residues" evidence="1">
    <location>
        <begin position="553"/>
        <end position="573"/>
    </location>
</feature>
<feature type="compositionally biased region" description="Basic and acidic residues" evidence="1">
    <location>
        <begin position="145"/>
        <end position="177"/>
    </location>
</feature>
<feature type="compositionally biased region" description="Polar residues" evidence="1">
    <location>
        <begin position="125"/>
        <end position="144"/>
    </location>
</feature>
<feature type="region of interest" description="Disordered" evidence="1">
    <location>
        <begin position="72"/>
        <end position="741"/>
    </location>
</feature>
<dbReference type="KEGG" id="ker:91102927"/>
<dbReference type="EMBL" id="CP144089">
    <property type="protein sequence ID" value="WWD06040.1"/>
    <property type="molecule type" value="Genomic_DNA"/>
</dbReference>
<dbReference type="Proteomes" id="UP001358614">
    <property type="component" value="Chromosome 1"/>
</dbReference>
<feature type="compositionally biased region" description="Polar residues" evidence="1">
    <location>
        <begin position="396"/>
        <end position="407"/>
    </location>
</feature>
<evidence type="ECO:0000313" key="2">
    <source>
        <dbReference type="EMBL" id="WWD06040.1"/>
    </source>
</evidence>
<feature type="compositionally biased region" description="Acidic residues" evidence="1">
    <location>
        <begin position="729"/>
        <end position="741"/>
    </location>
</feature>
<evidence type="ECO:0000313" key="3">
    <source>
        <dbReference type="Proteomes" id="UP001358614"/>
    </source>
</evidence>
<feature type="compositionally biased region" description="Basic and acidic residues" evidence="1">
    <location>
        <begin position="229"/>
        <end position="249"/>
    </location>
</feature>
<name>A0AAX4KK90_9TREE</name>
<feature type="region of interest" description="Disordered" evidence="1">
    <location>
        <begin position="41"/>
        <end position="60"/>
    </location>
</feature>
<feature type="region of interest" description="Disordered" evidence="1">
    <location>
        <begin position="1"/>
        <end position="21"/>
    </location>
</feature>
<feature type="compositionally biased region" description="Low complexity" evidence="1">
    <location>
        <begin position="464"/>
        <end position="476"/>
    </location>
</feature>
<feature type="compositionally biased region" description="Basic and acidic residues" evidence="1">
    <location>
        <begin position="605"/>
        <end position="618"/>
    </location>
</feature>
<accession>A0AAX4KK90</accession>
<feature type="compositionally biased region" description="Basic and acidic residues" evidence="1">
    <location>
        <begin position="642"/>
        <end position="656"/>
    </location>
</feature>
<feature type="compositionally biased region" description="Low complexity" evidence="1">
    <location>
        <begin position="433"/>
        <end position="443"/>
    </location>
</feature>
<reference evidence="2 3" key="1">
    <citation type="submission" date="2024-01" db="EMBL/GenBank/DDBJ databases">
        <title>Comparative genomics of Cryptococcus and Kwoniella reveals pathogenesis evolution and contrasting modes of karyotype evolution via chromosome fusion or intercentromeric recombination.</title>
        <authorList>
            <person name="Coelho M.A."/>
            <person name="David-Palma M."/>
            <person name="Shea T."/>
            <person name="Bowers K."/>
            <person name="McGinley-Smith S."/>
            <person name="Mohammad A.W."/>
            <person name="Gnirke A."/>
            <person name="Yurkov A.M."/>
            <person name="Nowrousian M."/>
            <person name="Sun S."/>
            <person name="Cuomo C.A."/>
            <person name="Heitman J."/>
        </authorList>
    </citation>
    <scope>NUCLEOTIDE SEQUENCE [LARGE SCALE GENOMIC DNA]</scope>
    <source>
        <strain evidence="2 3">PYCC6329</strain>
    </source>
</reference>
<organism evidence="2 3">
    <name type="scientific">Kwoniella europaea PYCC6329</name>
    <dbReference type="NCBI Taxonomy" id="1423913"/>
    <lineage>
        <taxon>Eukaryota</taxon>
        <taxon>Fungi</taxon>
        <taxon>Dikarya</taxon>
        <taxon>Basidiomycota</taxon>
        <taxon>Agaricomycotina</taxon>
        <taxon>Tremellomycetes</taxon>
        <taxon>Tremellales</taxon>
        <taxon>Cryptococcaceae</taxon>
        <taxon>Kwoniella</taxon>
    </lineage>
</organism>
<keyword evidence="3" id="KW-1185">Reference proteome</keyword>
<protein>
    <submittedName>
        <fullName evidence="2">Uncharacterized protein</fullName>
    </submittedName>
</protein>